<keyword evidence="4 6" id="KW-1133">Transmembrane helix</keyword>
<feature type="transmembrane region" description="Helical" evidence="6">
    <location>
        <begin position="154"/>
        <end position="174"/>
    </location>
</feature>
<gene>
    <name evidence="8" type="ORF">KL86DYS1_30425</name>
</gene>
<dbReference type="GO" id="GO:0017004">
    <property type="term" value="P:cytochrome complex assembly"/>
    <property type="evidence" value="ECO:0007669"/>
    <property type="project" value="UniProtKB-KW"/>
</dbReference>
<evidence type="ECO:0000256" key="6">
    <source>
        <dbReference type="SAM" id="Phobius"/>
    </source>
</evidence>
<dbReference type="GO" id="GO:0016020">
    <property type="term" value="C:membrane"/>
    <property type="evidence" value="ECO:0007669"/>
    <property type="project" value="UniProtKB-SubCell"/>
</dbReference>
<accession>A0A212JU04</accession>
<organism evidence="8">
    <name type="scientific">uncultured Dysgonomonas sp</name>
    <dbReference type="NCBI Taxonomy" id="206096"/>
    <lineage>
        <taxon>Bacteria</taxon>
        <taxon>Pseudomonadati</taxon>
        <taxon>Bacteroidota</taxon>
        <taxon>Bacteroidia</taxon>
        <taxon>Bacteroidales</taxon>
        <taxon>Dysgonomonadaceae</taxon>
        <taxon>Dysgonomonas</taxon>
        <taxon>environmental samples</taxon>
    </lineage>
</organism>
<comment type="subcellular location">
    <subcellularLocation>
        <location evidence="1">Membrane</location>
        <topology evidence="1">Multi-pass membrane protein</topology>
    </subcellularLocation>
</comment>
<dbReference type="PANTHER" id="PTHR31566">
    <property type="entry name" value="CYTOCHROME C BIOGENESIS PROTEIN CCS1, CHLOROPLASTIC"/>
    <property type="match status" value="1"/>
</dbReference>
<name>A0A212JU04_9BACT</name>
<evidence type="ECO:0000256" key="5">
    <source>
        <dbReference type="ARBA" id="ARBA00023136"/>
    </source>
</evidence>
<feature type="transmembrane region" description="Helical" evidence="6">
    <location>
        <begin position="78"/>
        <end position="102"/>
    </location>
</feature>
<dbReference type="RefSeq" id="WP_296942262.1">
    <property type="nucleotide sequence ID" value="NZ_LT599032.1"/>
</dbReference>
<keyword evidence="3" id="KW-0201">Cytochrome c-type biogenesis</keyword>
<keyword evidence="2 6" id="KW-0812">Transmembrane</keyword>
<evidence type="ECO:0000256" key="2">
    <source>
        <dbReference type="ARBA" id="ARBA00022692"/>
    </source>
</evidence>
<evidence type="ECO:0000313" key="8">
    <source>
        <dbReference type="EMBL" id="SBW02867.1"/>
    </source>
</evidence>
<dbReference type="AlphaFoldDB" id="A0A212JU04"/>
<sequence length="420" mass="48059">MEQEQRKMWQFPWRYKESIAFVAGFAFIGFMLQITVGKFDFYLLQAPVNLILGGAVIAFLILLSFARKSAFYQWISGVPFSVTLIAALLVLGLIMGLTPQFARLDPHDKDIFTVLGFRQVTSSWPFVLIYFLTLISLGSLIVRRLVAFRKQDYAFYFNHIGLWILLFAAGLGAADIKRYVMHVREGEVEWRVYSENKDVLELPIAIQLNDFEMEEYPPKLTIIDRESGESQPKNKPDYFQIDEKRPNGTLDKWDIRLEEYIHQAVRNSDSTYQAVPMPGSSPAAKVSAKNIQTGEMRKGWVCGGNMAQLYMTLPLDSQYCIVMTQPEPKRFLSDIDVFMEDGSEQHAVLEVNKPLRIGSWTIYQYGYDNQAGRMSTYSSMELVYDPWLYPVYAGIILLAIGSICLLWSGNKKRKAEDDLG</sequence>
<dbReference type="EMBL" id="FLUM01000003">
    <property type="protein sequence ID" value="SBW02867.1"/>
    <property type="molecule type" value="Genomic_DNA"/>
</dbReference>
<dbReference type="InterPro" id="IPR007816">
    <property type="entry name" value="ResB-like_domain"/>
</dbReference>
<evidence type="ECO:0000256" key="1">
    <source>
        <dbReference type="ARBA" id="ARBA00004141"/>
    </source>
</evidence>
<dbReference type="Pfam" id="PF05140">
    <property type="entry name" value="ResB"/>
    <property type="match status" value="1"/>
</dbReference>
<feature type="transmembrane region" description="Helical" evidence="6">
    <location>
        <begin position="20"/>
        <end position="36"/>
    </location>
</feature>
<protein>
    <recommendedName>
        <fullName evidence="7">ResB-like domain-containing protein</fullName>
    </recommendedName>
</protein>
<feature type="transmembrane region" description="Helical" evidence="6">
    <location>
        <begin position="387"/>
        <end position="407"/>
    </location>
</feature>
<evidence type="ECO:0000259" key="7">
    <source>
        <dbReference type="Pfam" id="PF05140"/>
    </source>
</evidence>
<reference evidence="8" key="1">
    <citation type="submission" date="2016-04" db="EMBL/GenBank/DDBJ databases">
        <authorList>
            <person name="Evans L.H."/>
            <person name="Alamgir A."/>
            <person name="Owens N."/>
            <person name="Weber N.D."/>
            <person name="Virtaneva K."/>
            <person name="Barbian K."/>
            <person name="Babar A."/>
            <person name="Rosenke K."/>
        </authorList>
    </citation>
    <scope>NUCLEOTIDE SEQUENCE</scope>
    <source>
        <strain evidence="8">86-1</strain>
    </source>
</reference>
<dbReference type="InterPro" id="IPR023494">
    <property type="entry name" value="Cyt_c_bgen_Ccs1/CcsB/ResB"/>
</dbReference>
<dbReference type="PANTHER" id="PTHR31566:SF5">
    <property type="entry name" value="RESB-LIKE DOMAIN-CONTAINING PROTEIN"/>
    <property type="match status" value="1"/>
</dbReference>
<proteinExistence type="predicted"/>
<feature type="domain" description="ResB-like" evidence="7">
    <location>
        <begin position="327"/>
        <end position="375"/>
    </location>
</feature>
<feature type="transmembrane region" description="Helical" evidence="6">
    <location>
        <begin position="122"/>
        <end position="142"/>
    </location>
</feature>
<evidence type="ECO:0000256" key="4">
    <source>
        <dbReference type="ARBA" id="ARBA00022989"/>
    </source>
</evidence>
<evidence type="ECO:0000256" key="3">
    <source>
        <dbReference type="ARBA" id="ARBA00022748"/>
    </source>
</evidence>
<feature type="transmembrane region" description="Helical" evidence="6">
    <location>
        <begin position="42"/>
        <end position="66"/>
    </location>
</feature>
<keyword evidence="5 6" id="KW-0472">Membrane</keyword>